<dbReference type="Proteomes" id="UP000217446">
    <property type="component" value="Unassembled WGS sequence"/>
</dbReference>
<feature type="region of interest" description="Disordered" evidence="1">
    <location>
        <begin position="1"/>
        <end position="25"/>
    </location>
</feature>
<feature type="compositionally biased region" description="Pro residues" evidence="1">
    <location>
        <begin position="12"/>
        <end position="25"/>
    </location>
</feature>
<keyword evidence="2" id="KW-0472">Membrane</keyword>
<dbReference type="EMBL" id="BDQI01000007">
    <property type="protein sequence ID" value="GAX52516.1"/>
    <property type="molecule type" value="Genomic_DNA"/>
</dbReference>
<protein>
    <submittedName>
        <fullName evidence="3">Uncharacterized protein</fullName>
    </submittedName>
</protein>
<organism evidence="3 4">
    <name type="scientific">Streptomyces olivochromogenes</name>
    <dbReference type="NCBI Taxonomy" id="1963"/>
    <lineage>
        <taxon>Bacteria</taxon>
        <taxon>Bacillati</taxon>
        <taxon>Actinomycetota</taxon>
        <taxon>Actinomycetes</taxon>
        <taxon>Kitasatosporales</taxon>
        <taxon>Streptomycetaceae</taxon>
        <taxon>Streptomyces</taxon>
    </lineage>
</organism>
<evidence type="ECO:0000256" key="2">
    <source>
        <dbReference type="SAM" id="Phobius"/>
    </source>
</evidence>
<keyword evidence="2" id="KW-1133">Transmembrane helix</keyword>
<name>A0A250VEQ0_STROL</name>
<evidence type="ECO:0000256" key="1">
    <source>
        <dbReference type="SAM" id="MobiDB-lite"/>
    </source>
</evidence>
<keyword evidence="2" id="KW-0812">Transmembrane</keyword>
<dbReference type="RefSeq" id="WP_067367575.1">
    <property type="nucleotide sequence ID" value="NZ_BDQI01000007.1"/>
</dbReference>
<gene>
    <name evidence="3" type="ORF">SO3561_04032</name>
</gene>
<dbReference type="Pfam" id="PF19744">
    <property type="entry name" value="DUF6232"/>
    <property type="match status" value="1"/>
</dbReference>
<evidence type="ECO:0000313" key="3">
    <source>
        <dbReference type="EMBL" id="GAX52516.1"/>
    </source>
</evidence>
<dbReference type="InterPro" id="IPR045629">
    <property type="entry name" value="DUF6232"/>
</dbReference>
<dbReference type="AlphaFoldDB" id="A0A250VEQ0"/>
<reference evidence="4" key="1">
    <citation type="submission" date="2017-05" db="EMBL/GenBank/DDBJ databases">
        <title>Streptomyces olivochromogenes NBRC 3561 whole genome shotgun sequence.</title>
        <authorList>
            <person name="Dohra H."/>
            <person name="Kodani S."/>
        </authorList>
    </citation>
    <scope>NUCLEOTIDE SEQUENCE [LARGE SCALE GENOMIC DNA]</scope>
    <source>
        <strain evidence="4">NBRC 3561</strain>
    </source>
</reference>
<comment type="caution">
    <text evidence="3">The sequence shown here is derived from an EMBL/GenBank/DDBJ whole genome shotgun (WGS) entry which is preliminary data.</text>
</comment>
<dbReference type="STRING" id="1963.AQJ27_14740"/>
<feature type="transmembrane region" description="Helical" evidence="2">
    <location>
        <begin position="101"/>
        <end position="121"/>
    </location>
</feature>
<proteinExistence type="predicted"/>
<accession>A0A250VEQ0</accession>
<keyword evidence="4" id="KW-1185">Reference proteome</keyword>
<evidence type="ECO:0000313" key="4">
    <source>
        <dbReference type="Proteomes" id="UP000217446"/>
    </source>
</evidence>
<feature type="compositionally biased region" description="Basic and acidic residues" evidence="1">
    <location>
        <begin position="1"/>
        <end position="10"/>
    </location>
</feature>
<feature type="transmembrane region" description="Helical" evidence="2">
    <location>
        <begin position="72"/>
        <end position="95"/>
    </location>
</feature>
<sequence length="206" mass="22165">METTGPEERPWNTPPNTPPPPPVPPLLRGAEVDLRVSKRLLWVGGAAYPLQNIARVYTFTLHPRRMDATVRFFKNVAITLSVAFALTIIGTVTALGSENAAGGILTFVWLSTVAALIYFIGELISVLSAQSHYVLAVETAGPSTAVVTSPNPQHLNQLVGYITHAIDNPEAEFQVKVESITISPKNYYFGDNVNMYGGTGNVGMAA</sequence>